<dbReference type="VEuPathDB" id="FungiDB:MYCFIDRAFT_177563"/>
<gene>
    <name evidence="1" type="ORF">MYCFIDRAFT_177563</name>
</gene>
<dbReference type="KEGG" id="pfj:MYCFIDRAFT_177563"/>
<proteinExistence type="predicted"/>
<evidence type="ECO:0000313" key="1">
    <source>
        <dbReference type="EMBL" id="EME80631.1"/>
    </source>
</evidence>
<name>M3A7P4_PSEFD</name>
<evidence type="ECO:0000313" key="2">
    <source>
        <dbReference type="Proteomes" id="UP000016932"/>
    </source>
</evidence>
<dbReference type="HOGENOM" id="CLU_506344_0_0_1"/>
<accession>M3A7P4</accession>
<dbReference type="AlphaFoldDB" id="M3A7P4"/>
<sequence length="538" mass="61822">MLVLSKFSAWTRPFRADDPNVFGFFDVFPKILYTMRIVMDHCFSLTSVQNAESPSSSSCVFHRLTGLRIHIRRLIMFPEDVSSYTTHTLDSSIPILPIFSESCFDTSIDYPSLLLSLRLCSLALQTKETLRFLYVLFLSKRKSTTTTTGNLHLETSESPFDNTSLTPFQTQLLLQKLSQLSHLTNFHIDSDPTTSGSAETHINTSLTHPSFPNGYGSEIFLPPLPLQTLADPTLDPPAHLALSYQISHILLHELAHVISNAVDGNIDPEVFFPGMENFASEWGFAMEGVALGGVLERVKFGEGGGAPYRWRDGERGGCWKECRIEKALGWTLWPCKRLVARYLRHGDKIGVRENWENFCKSSEEEGVGEGEIEEMVVLPFECVWKVFQRPFWEETVVEEGKEAFRVEGRERFKKVETKRKREVVLEYGDEDAPGETDDEYVDEQRRRAKRRMFQKIFGMISYIDAANSKFLKIFWYYENGKLQVLTTITTREESNMAREIENGESVSPKREETLIMECVRETFHLRRYFMSLQWVIPS</sequence>
<reference evidence="1 2" key="1">
    <citation type="journal article" date="2012" name="PLoS Pathog.">
        <title>Diverse lifestyles and strategies of plant pathogenesis encoded in the genomes of eighteen Dothideomycetes fungi.</title>
        <authorList>
            <person name="Ohm R.A."/>
            <person name="Feau N."/>
            <person name="Henrissat B."/>
            <person name="Schoch C.L."/>
            <person name="Horwitz B.A."/>
            <person name="Barry K.W."/>
            <person name="Condon B.J."/>
            <person name="Copeland A.C."/>
            <person name="Dhillon B."/>
            <person name="Glaser F."/>
            <person name="Hesse C.N."/>
            <person name="Kosti I."/>
            <person name="LaButti K."/>
            <person name="Lindquist E.A."/>
            <person name="Lucas S."/>
            <person name="Salamov A.A."/>
            <person name="Bradshaw R.E."/>
            <person name="Ciuffetti L."/>
            <person name="Hamelin R.C."/>
            <person name="Kema G.H.J."/>
            <person name="Lawrence C."/>
            <person name="Scott J.A."/>
            <person name="Spatafora J.W."/>
            <person name="Turgeon B.G."/>
            <person name="de Wit P.J.G.M."/>
            <person name="Zhong S."/>
            <person name="Goodwin S.B."/>
            <person name="Grigoriev I.V."/>
        </authorList>
    </citation>
    <scope>NUCLEOTIDE SEQUENCE [LARGE SCALE GENOMIC DNA]</scope>
    <source>
        <strain evidence="1 2">CIRAD86</strain>
    </source>
</reference>
<organism evidence="1 2">
    <name type="scientific">Pseudocercospora fijiensis (strain CIRAD86)</name>
    <name type="common">Black leaf streak disease fungus</name>
    <name type="synonym">Mycosphaerella fijiensis</name>
    <dbReference type="NCBI Taxonomy" id="383855"/>
    <lineage>
        <taxon>Eukaryota</taxon>
        <taxon>Fungi</taxon>
        <taxon>Dikarya</taxon>
        <taxon>Ascomycota</taxon>
        <taxon>Pezizomycotina</taxon>
        <taxon>Dothideomycetes</taxon>
        <taxon>Dothideomycetidae</taxon>
        <taxon>Mycosphaerellales</taxon>
        <taxon>Mycosphaerellaceae</taxon>
        <taxon>Pseudocercospora</taxon>
    </lineage>
</organism>
<protein>
    <submittedName>
        <fullName evidence="1">Uncharacterized protein</fullName>
    </submittedName>
</protein>
<dbReference type="OrthoDB" id="3648637at2759"/>
<dbReference type="GeneID" id="19333788"/>
<dbReference type="EMBL" id="KB446561">
    <property type="protein sequence ID" value="EME80631.1"/>
    <property type="molecule type" value="Genomic_DNA"/>
</dbReference>
<dbReference type="Proteomes" id="UP000016932">
    <property type="component" value="Unassembled WGS sequence"/>
</dbReference>
<dbReference type="RefSeq" id="XP_007929517.1">
    <property type="nucleotide sequence ID" value="XM_007931326.1"/>
</dbReference>
<keyword evidence="2" id="KW-1185">Reference proteome</keyword>